<feature type="compositionally biased region" description="Polar residues" evidence="1">
    <location>
        <begin position="170"/>
        <end position="185"/>
    </location>
</feature>
<protein>
    <submittedName>
        <fullName evidence="2">Uncharacterized protein</fullName>
    </submittedName>
</protein>
<gene>
    <name evidence="2" type="ORF">DAPK24_004460</name>
</gene>
<dbReference type="AlphaFoldDB" id="A0AAV5QZP0"/>
<feature type="compositionally biased region" description="Basic and acidic residues" evidence="1">
    <location>
        <begin position="159"/>
        <end position="168"/>
    </location>
</feature>
<evidence type="ECO:0000256" key="1">
    <source>
        <dbReference type="SAM" id="MobiDB-lite"/>
    </source>
</evidence>
<evidence type="ECO:0000313" key="3">
    <source>
        <dbReference type="Proteomes" id="UP001378960"/>
    </source>
</evidence>
<comment type="caution">
    <text evidence="2">The sequence shown here is derived from an EMBL/GenBank/DDBJ whole genome shotgun (WGS) entry which is preliminary data.</text>
</comment>
<organism evidence="2 3">
    <name type="scientific">Pichia kluyveri</name>
    <name type="common">Yeast</name>
    <dbReference type="NCBI Taxonomy" id="36015"/>
    <lineage>
        <taxon>Eukaryota</taxon>
        <taxon>Fungi</taxon>
        <taxon>Dikarya</taxon>
        <taxon>Ascomycota</taxon>
        <taxon>Saccharomycotina</taxon>
        <taxon>Pichiomycetes</taxon>
        <taxon>Pichiales</taxon>
        <taxon>Pichiaceae</taxon>
        <taxon>Pichia</taxon>
    </lineage>
</organism>
<feature type="region of interest" description="Disordered" evidence="1">
    <location>
        <begin position="108"/>
        <end position="139"/>
    </location>
</feature>
<evidence type="ECO:0000313" key="2">
    <source>
        <dbReference type="EMBL" id="GMM43871.1"/>
    </source>
</evidence>
<reference evidence="2 3" key="1">
    <citation type="journal article" date="2023" name="Elife">
        <title>Identification of key yeast species and microbe-microbe interactions impacting larval growth of Drosophila in the wild.</title>
        <authorList>
            <person name="Mure A."/>
            <person name="Sugiura Y."/>
            <person name="Maeda R."/>
            <person name="Honda K."/>
            <person name="Sakurai N."/>
            <person name="Takahashi Y."/>
            <person name="Watada M."/>
            <person name="Katoh T."/>
            <person name="Gotoh A."/>
            <person name="Gotoh Y."/>
            <person name="Taniguchi I."/>
            <person name="Nakamura K."/>
            <person name="Hayashi T."/>
            <person name="Katayama T."/>
            <person name="Uemura T."/>
            <person name="Hattori Y."/>
        </authorList>
    </citation>
    <scope>NUCLEOTIDE SEQUENCE [LARGE SCALE GENOMIC DNA]</scope>
    <source>
        <strain evidence="2 3">PK-24</strain>
    </source>
</reference>
<name>A0AAV5QZP0_PICKL</name>
<keyword evidence="3" id="KW-1185">Reference proteome</keyword>
<feature type="compositionally biased region" description="Basic and acidic residues" evidence="1">
    <location>
        <begin position="116"/>
        <end position="132"/>
    </location>
</feature>
<dbReference type="Proteomes" id="UP001378960">
    <property type="component" value="Unassembled WGS sequence"/>
</dbReference>
<accession>A0AAV5QZP0</accession>
<proteinExistence type="predicted"/>
<feature type="region of interest" description="Disordered" evidence="1">
    <location>
        <begin position="21"/>
        <end position="58"/>
    </location>
</feature>
<sequence length="467" mass="53788">MSNLTATREELEELKTILSQLKTSDQNDSDMNEFQTELNKDCKRKRKKNEQEQASETGKGFLSYLYNLSTGSSNYEDPVIDGDLDEYDDNLRSETKTIFRSKSYDMIMQTPDTEDERDKIFSDDENDQKSDESSQSTHGFELYDFTDTFNLDNDVEDKEELKKEDSEVKATSTVSSDSTNRSGSLKRTKAEIENLTANSFYPSVSSGGSLQFSDVKMGDILGDLEGPSGIDKSETSEDILDSISNKKDQLTFDENKLVDAIVNKLKKQLDPTLKSLSEIAGKYEMMKTLYKLPSISDLNEEVKIKYSSKKKNFNLEFHEDVIKTLINEETAKNQKRNYQINQSYIISANDQVRLNFNKFRQLNTIIEEKSFNDSYEENVPDRGRKAEIACKDKNYQKNKDNRKIESLSTDELVEYLNLLKNKKIQELNKVEHLVSLFEVTNENVINKMDNQQLKQAILSELKKRQII</sequence>
<feature type="region of interest" description="Disordered" evidence="1">
    <location>
        <begin position="157"/>
        <end position="187"/>
    </location>
</feature>
<dbReference type="EMBL" id="BTGB01000001">
    <property type="protein sequence ID" value="GMM43871.1"/>
    <property type="molecule type" value="Genomic_DNA"/>
</dbReference>